<dbReference type="Proteomes" id="UP001216595">
    <property type="component" value="Unassembled WGS sequence"/>
</dbReference>
<evidence type="ECO:0000259" key="4">
    <source>
        <dbReference type="Pfam" id="PF07992"/>
    </source>
</evidence>
<feature type="domain" description="FAD/NAD(P)-binding" evidence="4">
    <location>
        <begin position="15"/>
        <end position="184"/>
    </location>
</feature>
<dbReference type="EMBL" id="JAQQKW010000001">
    <property type="protein sequence ID" value="MDC7693193.1"/>
    <property type="molecule type" value="Genomic_DNA"/>
</dbReference>
<dbReference type="Pfam" id="PF07992">
    <property type="entry name" value="Pyr_redox_2"/>
    <property type="match status" value="1"/>
</dbReference>
<comment type="caution">
    <text evidence="5">The sequence shown here is derived from an EMBL/GenBank/DDBJ whole genome shotgun (WGS) entry which is preliminary data.</text>
</comment>
<dbReference type="Gene3D" id="3.50.50.60">
    <property type="entry name" value="FAD/NAD(P)-binding domain"/>
    <property type="match status" value="3"/>
</dbReference>
<dbReference type="PRINTS" id="PR00368">
    <property type="entry name" value="FADPNR"/>
</dbReference>
<organism evidence="5 6">
    <name type="scientific">Asticcacaulis currens</name>
    <dbReference type="NCBI Taxonomy" id="2984210"/>
    <lineage>
        <taxon>Bacteria</taxon>
        <taxon>Pseudomonadati</taxon>
        <taxon>Pseudomonadota</taxon>
        <taxon>Alphaproteobacteria</taxon>
        <taxon>Caulobacterales</taxon>
        <taxon>Caulobacteraceae</taxon>
        <taxon>Asticcacaulis</taxon>
    </lineage>
</organism>
<dbReference type="InterPro" id="IPR050097">
    <property type="entry name" value="Ferredoxin-NADP_redctase_2"/>
</dbReference>
<evidence type="ECO:0000313" key="6">
    <source>
        <dbReference type="Proteomes" id="UP001216595"/>
    </source>
</evidence>
<keyword evidence="2" id="KW-0285">Flavoprotein</keyword>
<protein>
    <recommendedName>
        <fullName evidence="1">Thioredoxin reductase</fullName>
    </recommendedName>
</protein>
<evidence type="ECO:0000313" key="5">
    <source>
        <dbReference type="EMBL" id="MDC7693193.1"/>
    </source>
</evidence>
<dbReference type="PANTHER" id="PTHR48105">
    <property type="entry name" value="THIOREDOXIN REDUCTASE 1-RELATED-RELATED"/>
    <property type="match status" value="1"/>
</dbReference>
<dbReference type="InterPro" id="IPR023753">
    <property type="entry name" value="FAD/NAD-binding_dom"/>
</dbReference>
<keyword evidence="3" id="KW-0560">Oxidoreductase</keyword>
<evidence type="ECO:0000256" key="3">
    <source>
        <dbReference type="ARBA" id="ARBA00023002"/>
    </source>
</evidence>
<keyword evidence="6" id="KW-1185">Reference proteome</keyword>
<proteinExistence type="predicted"/>
<evidence type="ECO:0000256" key="2">
    <source>
        <dbReference type="ARBA" id="ARBA00022630"/>
    </source>
</evidence>
<dbReference type="InterPro" id="IPR036188">
    <property type="entry name" value="FAD/NAD-bd_sf"/>
</dbReference>
<name>A0ABT5IB50_9CAUL</name>
<dbReference type="SUPFAM" id="SSF51905">
    <property type="entry name" value="FAD/NAD(P)-binding domain"/>
    <property type="match status" value="1"/>
</dbReference>
<reference evidence="5 6" key="1">
    <citation type="submission" date="2023-01" db="EMBL/GenBank/DDBJ databases">
        <title>Novel species of the genus Asticcacaulis isolated from rivers.</title>
        <authorList>
            <person name="Lu H."/>
        </authorList>
    </citation>
    <scope>NUCLEOTIDE SEQUENCE [LARGE SCALE GENOMIC DNA]</scope>
    <source>
        <strain evidence="5 6">DXS10W</strain>
    </source>
</reference>
<dbReference type="PRINTS" id="PR00469">
    <property type="entry name" value="PNDRDTASEII"/>
</dbReference>
<sequence>MSDPATSPSSSLPALIIGGGPAGCACALWLHKLGVNTLLIEASDRLGGLQRLSPYENLWIPGVQGRTGEAVAAALHAHIVAGGVPHRLNTAVTRVETADGFTVITKDQSFRACHLVLATGTRPAAGPFRPSPNVAIGPGHPMEALRVEGQRIAILGGGDNAFDQARFVLQRGAAKVTIFSRSRLRAQPLLQQMIPQADIRIGPYAADQDRLSVNGEPFDAFGVMYGFEAHVPHGLSVCNAKGYVEVDRHGETATPGLWACGDVTDYWHPCVTTSAAHGIQVAKQISLRLQ</sequence>
<accession>A0ABT5IB50</accession>
<evidence type="ECO:0000256" key="1">
    <source>
        <dbReference type="ARBA" id="ARBA00018719"/>
    </source>
</evidence>
<gene>
    <name evidence="5" type="ORF">PQU94_02735</name>
</gene>
<dbReference type="RefSeq" id="WP_272739947.1">
    <property type="nucleotide sequence ID" value="NZ_JAQQKW010000001.1"/>
</dbReference>